<organism evidence="1 2">
    <name type="scientific">Rotaria socialis</name>
    <dbReference type="NCBI Taxonomy" id="392032"/>
    <lineage>
        <taxon>Eukaryota</taxon>
        <taxon>Metazoa</taxon>
        <taxon>Spiralia</taxon>
        <taxon>Gnathifera</taxon>
        <taxon>Rotifera</taxon>
        <taxon>Eurotatoria</taxon>
        <taxon>Bdelloidea</taxon>
        <taxon>Philodinida</taxon>
        <taxon>Philodinidae</taxon>
        <taxon>Rotaria</taxon>
    </lineage>
</organism>
<feature type="non-terminal residue" evidence="1">
    <location>
        <position position="1"/>
    </location>
</feature>
<accession>A0A821KE05</accession>
<dbReference type="Proteomes" id="UP000663873">
    <property type="component" value="Unassembled WGS sequence"/>
</dbReference>
<comment type="caution">
    <text evidence="1">The sequence shown here is derived from an EMBL/GenBank/DDBJ whole genome shotgun (WGS) entry which is preliminary data.</text>
</comment>
<evidence type="ECO:0000313" key="1">
    <source>
        <dbReference type="EMBL" id="CAF4732592.1"/>
    </source>
</evidence>
<dbReference type="AlphaFoldDB" id="A0A821KE05"/>
<reference evidence="1" key="1">
    <citation type="submission" date="2021-02" db="EMBL/GenBank/DDBJ databases">
        <authorList>
            <person name="Nowell W R."/>
        </authorList>
    </citation>
    <scope>NUCLEOTIDE SEQUENCE</scope>
</reference>
<dbReference type="EMBL" id="CAJOBP010038107">
    <property type="protein sequence ID" value="CAF4732592.1"/>
    <property type="molecule type" value="Genomic_DNA"/>
</dbReference>
<protein>
    <submittedName>
        <fullName evidence="1">Uncharacterized protein</fullName>
    </submittedName>
</protein>
<name>A0A821KE05_9BILA</name>
<gene>
    <name evidence="1" type="ORF">UJA718_LOCUS37861</name>
</gene>
<feature type="non-terminal residue" evidence="1">
    <location>
        <position position="119"/>
    </location>
</feature>
<evidence type="ECO:0000313" key="2">
    <source>
        <dbReference type="Proteomes" id="UP000663873"/>
    </source>
</evidence>
<keyword evidence="2" id="KW-1185">Reference proteome</keyword>
<proteinExistence type="predicted"/>
<sequence length="119" mass="13443">MRGSLDDSIHWKEKALEIKAHPAHNTTTLPPRVLVAVSTAGSKKVASVASSTPTKSIYYEIEQRIAQVTDSKHMMFDPTQLHKCSREARMMAVAWIMVCKFDCKLYGGFVRDWIVGQYL</sequence>